<keyword evidence="2" id="KW-1185">Reference proteome</keyword>
<reference evidence="1" key="1">
    <citation type="submission" date="2023-07" db="EMBL/GenBank/DDBJ databases">
        <authorList>
            <consortium name="AG Swart"/>
            <person name="Singh M."/>
            <person name="Singh A."/>
            <person name="Seah K."/>
            <person name="Emmerich C."/>
        </authorList>
    </citation>
    <scope>NUCLEOTIDE SEQUENCE</scope>
    <source>
        <strain evidence="1">DP1</strain>
    </source>
</reference>
<dbReference type="Proteomes" id="UP001295684">
    <property type="component" value="Unassembled WGS sequence"/>
</dbReference>
<protein>
    <submittedName>
        <fullName evidence="1">Uncharacterized protein</fullName>
    </submittedName>
</protein>
<evidence type="ECO:0000313" key="2">
    <source>
        <dbReference type="Proteomes" id="UP001295684"/>
    </source>
</evidence>
<evidence type="ECO:0000313" key="1">
    <source>
        <dbReference type="EMBL" id="CAI2371089.1"/>
    </source>
</evidence>
<comment type="caution">
    <text evidence="1">The sequence shown here is derived from an EMBL/GenBank/DDBJ whole genome shotgun (WGS) entry which is preliminary data.</text>
</comment>
<dbReference type="Gene3D" id="1.25.40.10">
    <property type="entry name" value="Tetratricopeptide repeat domain"/>
    <property type="match status" value="1"/>
</dbReference>
<organism evidence="1 2">
    <name type="scientific">Euplotes crassus</name>
    <dbReference type="NCBI Taxonomy" id="5936"/>
    <lineage>
        <taxon>Eukaryota</taxon>
        <taxon>Sar</taxon>
        <taxon>Alveolata</taxon>
        <taxon>Ciliophora</taxon>
        <taxon>Intramacronucleata</taxon>
        <taxon>Spirotrichea</taxon>
        <taxon>Hypotrichia</taxon>
        <taxon>Euplotida</taxon>
        <taxon>Euplotidae</taxon>
        <taxon>Moneuplotes</taxon>
    </lineage>
</organism>
<dbReference type="AlphaFoldDB" id="A0AAD1UT04"/>
<sequence>MKIYSHCSKQPGCFHLSKRYFSRIKPIKDLEENILNMSQYQKATEFFENKDYKKASLYYRAVLHKKNLPYKEYHWKGIEHDWTESYKSNIFLCKLYDKTAYSYLYSDRRDANDLFRFCLNLFNKDISFPLIVKYNLAQMILKDTVQPEKNFTALKNDEDLTKEQRAIAKNNLAIILLRKYNEFLVKVKGDRSIIPEKYVHEYDQVLPFFKEAIKGFETSQERTEEETEILNTLLNVTSIGPEDFYDHPDKAKFYDILNHPLSGISLTNICEQIMIDKLWMEKKHTTFWFMVGLKYHEKHETFLLAKHLSLLALYYNSQQNPTVSEKLLLRALQIVEGRKDIHESFTKKILGTVLMGDPERKSEADKYISEALQIENQIVPWAGLLSRMNIPFV</sequence>
<dbReference type="EMBL" id="CAMPGE010012313">
    <property type="protein sequence ID" value="CAI2371089.1"/>
    <property type="molecule type" value="Genomic_DNA"/>
</dbReference>
<dbReference type="InterPro" id="IPR011990">
    <property type="entry name" value="TPR-like_helical_dom_sf"/>
</dbReference>
<name>A0AAD1UT04_EUPCR</name>
<accession>A0AAD1UT04</accession>
<gene>
    <name evidence="1" type="ORF">ECRASSUSDP1_LOCUS12409</name>
</gene>
<proteinExistence type="predicted"/>